<gene>
    <name evidence="5" type="ORF">K458DRAFT_440034</name>
</gene>
<dbReference type="InterPro" id="IPR036864">
    <property type="entry name" value="Zn2-C6_fun-type_DNA-bd_sf"/>
</dbReference>
<keyword evidence="3" id="KW-0472">Membrane</keyword>
<dbReference type="PROSITE" id="PS00463">
    <property type="entry name" value="ZN2_CY6_FUNGAL_1"/>
    <property type="match status" value="1"/>
</dbReference>
<feature type="compositionally biased region" description="Polar residues" evidence="2">
    <location>
        <begin position="80"/>
        <end position="92"/>
    </location>
</feature>
<evidence type="ECO:0000256" key="3">
    <source>
        <dbReference type="SAM" id="Phobius"/>
    </source>
</evidence>
<dbReference type="InterPro" id="IPR053157">
    <property type="entry name" value="Sterol_Uptake_Regulator"/>
</dbReference>
<organism evidence="5 6">
    <name type="scientific">Lentithecium fluviatile CBS 122367</name>
    <dbReference type="NCBI Taxonomy" id="1168545"/>
    <lineage>
        <taxon>Eukaryota</taxon>
        <taxon>Fungi</taxon>
        <taxon>Dikarya</taxon>
        <taxon>Ascomycota</taxon>
        <taxon>Pezizomycotina</taxon>
        <taxon>Dothideomycetes</taxon>
        <taxon>Pleosporomycetidae</taxon>
        <taxon>Pleosporales</taxon>
        <taxon>Massarineae</taxon>
        <taxon>Lentitheciaceae</taxon>
        <taxon>Lentithecium</taxon>
    </lineage>
</organism>
<dbReference type="PROSITE" id="PS50048">
    <property type="entry name" value="ZN2_CY6_FUNGAL_2"/>
    <property type="match status" value="1"/>
</dbReference>
<keyword evidence="3" id="KW-1133">Transmembrane helix</keyword>
<dbReference type="Gene3D" id="4.10.240.10">
    <property type="entry name" value="Zn(2)-C6 fungal-type DNA-binding domain"/>
    <property type="match status" value="1"/>
</dbReference>
<name>A0A6G1JCP1_9PLEO</name>
<dbReference type="Pfam" id="PF11951">
    <property type="entry name" value="Fungal_trans_2"/>
    <property type="match status" value="1"/>
</dbReference>
<keyword evidence="6" id="KW-1185">Reference proteome</keyword>
<feature type="region of interest" description="Disordered" evidence="2">
    <location>
        <begin position="52"/>
        <end position="92"/>
    </location>
</feature>
<dbReference type="OrthoDB" id="3546279at2759"/>
<evidence type="ECO:0000313" key="5">
    <source>
        <dbReference type="EMBL" id="KAF2688334.1"/>
    </source>
</evidence>
<accession>A0A6G1JCP1</accession>
<dbReference type="SMART" id="SM00066">
    <property type="entry name" value="GAL4"/>
    <property type="match status" value="1"/>
</dbReference>
<dbReference type="GO" id="GO:0008270">
    <property type="term" value="F:zinc ion binding"/>
    <property type="evidence" value="ECO:0007669"/>
    <property type="project" value="InterPro"/>
</dbReference>
<dbReference type="Pfam" id="PF00172">
    <property type="entry name" value="Zn_clus"/>
    <property type="match status" value="1"/>
</dbReference>
<feature type="transmembrane region" description="Helical" evidence="3">
    <location>
        <begin position="384"/>
        <end position="405"/>
    </location>
</feature>
<sequence length="457" mass="50865">MPRLGHKKSRTGCRQCKARHVKCDESKPCSNCARHGVLCSLVDPNAALQVPAASGSGSGSGRVPKRSVKPLVERPKKEASNSPSLASTLPTETILNLSPEATTAATSEADSPQSGSDAFPFITKFVIKRETIQANLWLKDLELMHHWMADAVDTLSQRTDVKDMWRGNGPKIATHFTYLMHEILALSAFHLAFLEPDKRKEHFALGIHHQDHALRGMRKGLRDITEANASALFATSTLITLSVWASRGQDALEPGPNTQNAIDDLVDIFALIQGMGIVVGAAQMTIVHGPFGPIFRDPAHETSDQPMFAQILEHIPGLMAIIENKESIEEEVRRELVTFVALAHDTLLRSSRPCMDNRELRFLFFWPLHLSPNFLYSLRQRHEGALVVLMYWAVVLYASEPIYWFMKGWPDRTMRAISEAVVDPEWRAAIEWPLHFIERHRSTPPSESGPGAPAEAS</sequence>
<evidence type="ECO:0000256" key="1">
    <source>
        <dbReference type="ARBA" id="ARBA00023242"/>
    </source>
</evidence>
<dbReference type="CDD" id="cd00067">
    <property type="entry name" value="GAL4"/>
    <property type="match status" value="1"/>
</dbReference>
<evidence type="ECO:0000259" key="4">
    <source>
        <dbReference type="PROSITE" id="PS50048"/>
    </source>
</evidence>
<protein>
    <recommendedName>
        <fullName evidence="4">Zn(2)-C6 fungal-type domain-containing protein</fullName>
    </recommendedName>
</protein>
<dbReference type="GO" id="GO:0001228">
    <property type="term" value="F:DNA-binding transcription activator activity, RNA polymerase II-specific"/>
    <property type="evidence" value="ECO:0007669"/>
    <property type="project" value="TreeGrafter"/>
</dbReference>
<dbReference type="PANTHER" id="PTHR47784:SF5">
    <property type="entry name" value="STEROL UPTAKE CONTROL PROTEIN 2"/>
    <property type="match status" value="1"/>
</dbReference>
<dbReference type="AlphaFoldDB" id="A0A6G1JCP1"/>
<evidence type="ECO:0000256" key="2">
    <source>
        <dbReference type="SAM" id="MobiDB-lite"/>
    </source>
</evidence>
<proteinExistence type="predicted"/>
<dbReference type="PANTHER" id="PTHR47784">
    <property type="entry name" value="STEROL UPTAKE CONTROL PROTEIN 2"/>
    <property type="match status" value="1"/>
</dbReference>
<keyword evidence="1" id="KW-0539">Nucleus</keyword>
<reference evidence="5" key="1">
    <citation type="journal article" date="2020" name="Stud. Mycol.">
        <title>101 Dothideomycetes genomes: a test case for predicting lifestyles and emergence of pathogens.</title>
        <authorList>
            <person name="Haridas S."/>
            <person name="Albert R."/>
            <person name="Binder M."/>
            <person name="Bloem J."/>
            <person name="Labutti K."/>
            <person name="Salamov A."/>
            <person name="Andreopoulos B."/>
            <person name="Baker S."/>
            <person name="Barry K."/>
            <person name="Bills G."/>
            <person name="Bluhm B."/>
            <person name="Cannon C."/>
            <person name="Castanera R."/>
            <person name="Culley D."/>
            <person name="Daum C."/>
            <person name="Ezra D."/>
            <person name="Gonzalez J."/>
            <person name="Henrissat B."/>
            <person name="Kuo A."/>
            <person name="Liang C."/>
            <person name="Lipzen A."/>
            <person name="Lutzoni F."/>
            <person name="Magnuson J."/>
            <person name="Mondo S."/>
            <person name="Nolan M."/>
            <person name="Ohm R."/>
            <person name="Pangilinan J."/>
            <person name="Park H.-J."/>
            <person name="Ramirez L."/>
            <person name="Alfaro M."/>
            <person name="Sun H."/>
            <person name="Tritt A."/>
            <person name="Yoshinaga Y."/>
            <person name="Zwiers L.-H."/>
            <person name="Turgeon B."/>
            <person name="Goodwin S."/>
            <person name="Spatafora J."/>
            <person name="Crous P."/>
            <person name="Grigoriev I."/>
        </authorList>
    </citation>
    <scope>NUCLEOTIDE SEQUENCE</scope>
    <source>
        <strain evidence="5">CBS 122367</strain>
    </source>
</reference>
<dbReference type="InterPro" id="IPR021858">
    <property type="entry name" value="Fun_TF"/>
</dbReference>
<dbReference type="InterPro" id="IPR001138">
    <property type="entry name" value="Zn2Cys6_DnaBD"/>
</dbReference>
<keyword evidence="3" id="KW-0812">Transmembrane</keyword>
<evidence type="ECO:0000313" key="6">
    <source>
        <dbReference type="Proteomes" id="UP000799291"/>
    </source>
</evidence>
<dbReference type="SUPFAM" id="SSF57701">
    <property type="entry name" value="Zn2/Cys6 DNA-binding domain"/>
    <property type="match status" value="1"/>
</dbReference>
<dbReference type="EMBL" id="MU005573">
    <property type="protein sequence ID" value="KAF2688334.1"/>
    <property type="molecule type" value="Genomic_DNA"/>
</dbReference>
<feature type="domain" description="Zn(2)-C6 fungal-type" evidence="4">
    <location>
        <begin position="12"/>
        <end position="41"/>
    </location>
</feature>
<dbReference type="Proteomes" id="UP000799291">
    <property type="component" value="Unassembled WGS sequence"/>
</dbReference>